<dbReference type="PANTHER" id="PTHR15628:SF1">
    <property type="entry name" value="RWD DOMAIN-CONTAINING PROTEIN 3"/>
    <property type="match status" value="1"/>
</dbReference>
<proteinExistence type="predicted"/>
<evidence type="ECO:0000313" key="8">
    <source>
        <dbReference type="Ensembl" id="ENSPKIP00000036395.1"/>
    </source>
</evidence>
<evidence type="ECO:0000256" key="4">
    <source>
        <dbReference type="ARBA" id="ARBA00022490"/>
    </source>
</evidence>
<dbReference type="PANTHER" id="PTHR15628">
    <property type="entry name" value="RWD DOMAIN-CONTAINING PROTEIN 3"/>
    <property type="match status" value="1"/>
</dbReference>
<dbReference type="GO" id="GO:0033554">
    <property type="term" value="P:cellular response to stress"/>
    <property type="evidence" value="ECO:0007669"/>
    <property type="project" value="UniProtKB-ARBA"/>
</dbReference>
<accession>A0A3B3T151</accession>
<dbReference type="SUPFAM" id="SSF54495">
    <property type="entry name" value="UBC-like"/>
    <property type="match status" value="1"/>
</dbReference>
<dbReference type="InterPro" id="IPR006575">
    <property type="entry name" value="RWD_dom"/>
</dbReference>
<dbReference type="GeneTree" id="ENSGT00390000000954"/>
<dbReference type="Pfam" id="PF05773">
    <property type="entry name" value="RWD"/>
    <property type="match status" value="1"/>
</dbReference>
<keyword evidence="9" id="KW-1185">Reference proteome</keyword>
<dbReference type="InterPro" id="IPR038840">
    <property type="entry name" value="RWDD3"/>
</dbReference>
<comment type="subcellular location">
    <subcellularLocation>
        <location evidence="2">Cytoplasm</location>
    </subcellularLocation>
    <subcellularLocation>
        <location evidence="1">Nucleus</location>
    </subcellularLocation>
</comment>
<dbReference type="OrthoDB" id="167315at2759"/>
<dbReference type="RefSeq" id="XP_023696007.1">
    <property type="nucleotide sequence ID" value="XM_023840239.2"/>
</dbReference>
<dbReference type="FunFam" id="3.10.110.10:FF:000050">
    <property type="entry name" value="eIF-2-alpha kinase GCN2"/>
    <property type="match status" value="1"/>
</dbReference>
<evidence type="ECO:0000256" key="5">
    <source>
        <dbReference type="ARBA" id="ARBA00023242"/>
    </source>
</evidence>
<dbReference type="AlphaFoldDB" id="A0A3B3T151"/>
<dbReference type="GeneID" id="111858456"/>
<dbReference type="PROSITE" id="PS50908">
    <property type="entry name" value="RWD"/>
    <property type="match status" value="1"/>
</dbReference>
<dbReference type="CDD" id="cd23819">
    <property type="entry name" value="RWD_RWDD3"/>
    <property type="match status" value="1"/>
</dbReference>
<name>A0A3B3T151_9TELE</name>
<evidence type="ECO:0000256" key="6">
    <source>
        <dbReference type="ARBA" id="ARBA00053748"/>
    </source>
</evidence>
<dbReference type="InterPro" id="IPR016135">
    <property type="entry name" value="UBQ-conjugating_enzyme/RWD"/>
</dbReference>
<comment type="function">
    <text evidence="6">Enhancer of SUMO conjugation. Increases SUMO conjugation to proteins by promoting the: binding of E1 and E2 enzymes, thioester linkage between SUMO and ube2i/ubc9 and transfer of SUMO to specific target proteins which include hif1a, pias, nfkbia, nr3c1 and top1. Has no effect on ubiquitination.</text>
</comment>
<dbReference type="GO" id="GO:0010468">
    <property type="term" value="P:regulation of gene expression"/>
    <property type="evidence" value="ECO:0007669"/>
    <property type="project" value="UniProtKB-ARBA"/>
</dbReference>
<evidence type="ECO:0000256" key="1">
    <source>
        <dbReference type="ARBA" id="ARBA00004123"/>
    </source>
</evidence>
<feature type="domain" description="RWD" evidence="7">
    <location>
        <begin position="16"/>
        <end position="122"/>
    </location>
</feature>
<evidence type="ECO:0000313" key="9">
    <source>
        <dbReference type="Proteomes" id="UP000261540"/>
    </source>
</evidence>
<reference evidence="8" key="1">
    <citation type="submission" date="2025-08" db="UniProtKB">
        <authorList>
            <consortium name="Ensembl"/>
        </authorList>
    </citation>
    <scope>IDENTIFICATION</scope>
</reference>
<keyword evidence="5" id="KW-0539">Nucleus</keyword>
<dbReference type="GO" id="GO:0005634">
    <property type="term" value="C:nucleus"/>
    <property type="evidence" value="ECO:0007669"/>
    <property type="project" value="UniProtKB-SubCell"/>
</dbReference>
<dbReference type="Ensembl" id="ENSPKIT00000017342.1">
    <property type="protein sequence ID" value="ENSPKIP00000036395.1"/>
    <property type="gene ID" value="ENSPKIG00000014985.1"/>
</dbReference>
<dbReference type="GO" id="GO:0033235">
    <property type="term" value="P:positive regulation of protein sumoylation"/>
    <property type="evidence" value="ECO:0007669"/>
    <property type="project" value="InterPro"/>
</dbReference>
<evidence type="ECO:0000256" key="3">
    <source>
        <dbReference type="ARBA" id="ARBA00015444"/>
    </source>
</evidence>
<reference evidence="8" key="2">
    <citation type="submission" date="2025-09" db="UniProtKB">
        <authorList>
            <consortium name="Ensembl"/>
        </authorList>
    </citation>
    <scope>IDENTIFICATION</scope>
</reference>
<dbReference type="GO" id="GO:0005737">
    <property type="term" value="C:cytoplasm"/>
    <property type="evidence" value="ECO:0007669"/>
    <property type="project" value="UniProtKB-SubCell"/>
</dbReference>
<dbReference type="GO" id="GO:1902073">
    <property type="term" value="P:positive regulation of hypoxia-inducible factor-1alpha signaling pathway"/>
    <property type="evidence" value="ECO:0007669"/>
    <property type="project" value="InterPro"/>
</dbReference>
<keyword evidence="4" id="KW-0963">Cytoplasm</keyword>
<sequence>MQSITGGTSMSEIALDEVSVLSAIYCERDEFALLEQSEEKGTLFQIRIMVADRSEGKSLNLLFQLPPEYPSCVPIISVNSEQLTRKQCQGIKQKLLEKASGLVSEPMVHQLLLWLQQNVDNVISLEPTPRLVSTPGNGEQCSEDGTWMALLLIDHMRSKAKYIKAIEKWTSELELTGRLFLGRLILILLQGTRRHIKEYLHLLKTTKVDVDSSGRRCKEKMMSVLCEKPLLEEHKELTAFKVKEFSSLEELRKEFDSLGLLKLYQEFVNTSL</sequence>
<evidence type="ECO:0000259" key="7">
    <source>
        <dbReference type="PROSITE" id="PS50908"/>
    </source>
</evidence>
<organism evidence="8 9">
    <name type="scientific">Paramormyrops kingsleyae</name>
    <dbReference type="NCBI Taxonomy" id="1676925"/>
    <lineage>
        <taxon>Eukaryota</taxon>
        <taxon>Metazoa</taxon>
        <taxon>Chordata</taxon>
        <taxon>Craniata</taxon>
        <taxon>Vertebrata</taxon>
        <taxon>Euteleostomi</taxon>
        <taxon>Actinopterygii</taxon>
        <taxon>Neopterygii</taxon>
        <taxon>Teleostei</taxon>
        <taxon>Osteoglossocephala</taxon>
        <taxon>Osteoglossomorpha</taxon>
        <taxon>Osteoglossiformes</taxon>
        <taxon>Mormyridae</taxon>
        <taxon>Paramormyrops</taxon>
    </lineage>
</organism>
<protein>
    <recommendedName>
        <fullName evidence="3">RWD domain-containing protein 3</fullName>
    </recommendedName>
</protein>
<dbReference type="Gene3D" id="3.10.110.10">
    <property type="entry name" value="Ubiquitin Conjugating Enzyme"/>
    <property type="match status" value="1"/>
</dbReference>
<dbReference type="Proteomes" id="UP000261540">
    <property type="component" value="Unplaced"/>
</dbReference>
<dbReference type="CDD" id="cd24164">
    <property type="entry name" value="RWDD3_C"/>
    <property type="match status" value="1"/>
</dbReference>
<evidence type="ECO:0000256" key="2">
    <source>
        <dbReference type="ARBA" id="ARBA00004496"/>
    </source>
</evidence>
<dbReference type="SMART" id="SM00591">
    <property type="entry name" value="RWD"/>
    <property type="match status" value="1"/>
</dbReference>